<comment type="similarity">
    <text evidence="1">Belongs to the bacterial ribosomal protein bS6 family.</text>
</comment>
<dbReference type="GO" id="GO:0005840">
    <property type="term" value="C:ribosome"/>
    <property type="evidence" value="ECO:0007669"/>
    <property type="project" value="UniProtKB-KW"/>
</dbReference>
<organism evidence="2">
    <name type="scientific">Gloeochaete wittrockiana</name>
    <dbReference type="NCBI Taxonomy" id="38269"/>
    <lineage>
        <taxon>Eukaryota</taxon>
        <taxon>Glaucocystophyceae</taxon>
        <taxon>Gloeochaetales</taxon>
        <taxon>Gloeochaetaceae</taxon>
        <taxon>Gloeochaete</taxon>
    </lineage>
</organism>
<evidence type="ECO:0000313" key="2">
    <source>
        <dbReference type="EMBL" id="ASQ40146.1"/>
    </source>
</evidence>
<evidence type="ECO:0000256" key="1">
    <source>
        <dbReference type="ARBA" id="ARBA00009512"/>
    </source>
</evidence>
<name>A0A3G1IVQ9_9EUKA</name>
<dbReference type="RefSeq" id="YP_009546085.1">
    <property type="nucleotide sequence ID" value="NC_040153.1"/>
</dbReference>
<sequence>MKTYQTIYILPPQFTDNELEGQVDKAREFLYSFGASSIKLKSKGRCKFQTPIKKHKLGTFIELTYLLKENKVNELIKQFKLNETLLRTFTLRNS</sequence>
<geneLocation type="plastid" evidence="2"/>
<dbReference type="InterPro" id="IPR014717">
    <property type="entry name" value="Transl_elong_EF1B/ribsomal_bS6"/>
</dbReference>
<proteinExistence type="inferred from homology"/>
<dbReference type="SUPFAM" id="SSF54995">
    <property type="entry name" value="Ribosomal protein S6"/>
    <property type="match status" value="1"/>
</dbReference>
<protein>
    <submittedName>
        <fullName evidence="2">Ribosomal protein S6</fullName>
    </submittedName>
</protein>
<dbReference type="HAMAP" id="MF_00360">
    <property type="entry name" value="Ribosomal_bS6"/>
    <property type="match status" value="1"/>
</dbReference>
<dbReference type="GO" id="GO:0003735">
    <property type="term" value="F:structural constituent of ribosome"/>
    <property type="evidence" value="ECO:0007669"/>
    <property type="project" value="InterPro"/>
</dbReference>
<keyword evidence="2" id="KW-0689">Ribosomal protein</keyword>
<dbReference type="EMBL" id="MF167426">
    <property type="protein sequence ID" value="ASQ40146.1"/>
    <property type="molecule type" value="Genomic_DNA"/>
</dbReference>
<gene>
    <name evidence="2" type="primary">rps6</name>
</gene>
<dbReference type="GO" id="GO:0006412">
    <property type="term" value="P:translation"/>
    <property type="evidence" value="ECO:0007669"/>
    <property type="project" value="InterPro"/>
</dbReference>
<dbReference type="Pfam" id="PF01250">
    <property type="entry name" value="Ribosomal_S6"/>
    <property type="match status" value="1"/>
</dbReference>
<accession>A0A3G1IVQ9</accession>
<keyword evidence="2" id="KW-0687">Ribonucleoprotein</keyword>
<dbReference type="Gene3D" id="3.30.70.60">
    <property type="match status" value="1"/>
</dbReference>
<dbReference type="GO" id="GO:0019843">
    <property type="term" value="F:rRNA binding"/>
    <property type="evidence" value="ECO:0007669"/>
    <property type="project" value="InterPro"/>
</dbReference>
<reference evidence="2" key="1">
    <citation type="submission" date="2017-05" db="EMBL/GenBank/DDBJ databases">
        <title>Plastid comparative genomics reveals ancient divergence between Glaucophyte genera.</title>
        <authorList>
            <person name="Figueroa-Martinez F.J."/>
            <person name="Jackson C."/>
            <person name="Reyes-Prieto A."/>
        </authorList>
    </citation>
    <scope>NUCLEOTIDE SEQUENCE</scope>
    <source>
        <strain evidence="2">SAG 46.84</strain>
    </source>
</reference>
<dbReference type="GeneID" id="38572570"/>
<keyword evidence="2" id="KW-0934">Plastid</keyword>
<dbReference type="InterPro" id="IPR035980">
    <property type="entry name" value="Ribosomal_bS6_sf"/>
</dbReference>
<dbReference type="InterPro" id="IPR020814">
    <property type="entry name" value="Ribosomal_S6_plastid/chlpt"/>
</dbReference>
<dbReference type="AlphaFoldDB" id="A0A3G1IVQ9"/>
<dbReference type="InterPro" id="IPR000529">
    <property type="entry name" value="Ribosomal_bS6"/>
</dbReference>